<proteinExistence type="predicted"/>
<evidence type="ECO:0000313" key="1">
    <source>
        <dbReference type="EMBL" id="KGD79693.1"/>
    </source>
</evidence>
<evidence type="ECO:0000313" key="2">
    <source>
        <dbReference type="Proteomes" id="UP000029577"/>
    </source>
</evidence>
<organism evidence="1 2">
    <name type="scientific">Tatumella morbirosei</name>
    <dbReference type="NCBI Taxonomy" id="642227"/>
    <lineage>
        <taxon>Bacteria</taxon>
        <taxon>Pseudomonadati</taxon>
        <taxon>Pseudomonadota</taxon>
        <taxon>Gammaproteobacteria</taxon>
        <taxon>Enterobacterales</taxon>
        <taxon>Erwiniaceae</taxon>
        <taxon>Tatumella</taxon>
    </lineage>
</organism>
<keyword evidence="2" id="KW-1185">Reference proteome</keyword>
<accession>A0A095UZI7</accession>
<dbReference type="Proteomes" id="UP000029577">
    <property type="component" value="Unassembled WGS sequence"/>
</dbReference>
<dbReference type="eggNOG" id="ENOG5033N3F">
    <property type="taxonomic scope" value="Bacteria"/>
</dbReference>
<protein>
    <submittedName>
        <fullName evidence="1">Uncharacterized protein</fullName>
    </submittedName>
</protein>
<reference evidence="1" key="1">
    <citation type="submission" date="2014-12" db="EMBL/GenBank/DDBJ databases">
        <title>The draft genome of the Tatumella morbirosei type strain, LMG23360T isolated from pineapple rot.</title>
        <authorList>
            <person name="Smits T.H."/>
            <person name="Palmer M."/>
            <person name="Venter S.N."/>
            <person name="Duffy B."/>
            <person name="Steenkamp E.T."/>
            <person name="Chan W.Y."/>
            <person name="Coutinho T.A."/>
            <person name="Coetzee M.P."/>
            <person name="De Maayer P."/>
        </authorList>
    </citation>
    <scope>NUCLEOTIDE SEQUENCE [LARGE SCALE GENOMIC DNA]</scope>
    <source>
        <strain evidence="1">LMG 23360</strain>
    </source>
</reference>
<dbReference type="OrthoDB" id="6630119at2"/>
<name>A0A095UZI7_9GAMM</name>
<gene>
    <name evidence="1" type="ORF">HA49_01595</name>
</gene>
<dbReference type="STRING" id="642227.HA49_01595"/>
<dbReference type="RefSeq" id="WP_038016064.1">
    <property type="nucleotide sequence ID" value="NZ_JPKR02000005.1"/>
</dbReference>
<dbReference type="EMBL" id="JPKR02000005">
    <property type="protein sequence ID" value="KGD79693.1"/>
    <property type="molecule type" value="Genomic_DNA"/>
</dbReference>
<dbReference type="AlphaFoldDB" id="A0A095UZI7"/>
<comment type="caution">
    <text evidence="1">The sequence shown here is derived from an EMBL/GenBank/DDBJ whole genome shotgun (WGS) entry which is preliminary data.</text>
</comment>
<sequence>MRNHFDVRGYAVNKRGLTVGIAYQIVSSDVKHATAHAMSRAQQEGFTHIRINYTREVRV</sequence>